<evidence type="ECO:0000313" key="2">
    <source>
        <dbReference type="Proteomes" id="UP001144978"/>
    </source>
</evidence>
<organism evidence="1 2">
    <name type="scientific">Trametes sanguinea</name>
    <dbReference type="NCBI Taxonomy" id="158606"/>
    <lineage>
        <taxon>Eukaryota</taxon>
        <taxon>Fungi</taxon>
        <taxon>Dikarya</taxon>
        <taxon>Basidiomycota</taxon>
        <taxon>Agaricomycotina</taxon>
        <taxon>Agaricomycetes</taxon>
        <taxon>Polyporales</taxon>
        <taxon>Polyporaceae</taxon>
        <taxon>Trametes</taxon>
    </lineage>
</organism>
<name>A0ACC1PE89_9APHY</name>
<sequence>MAPAGTTKLSPIKRSQIVALCKEGLTYGQIAARLGVARSTCCKTFQRYKAHKTFHSLRRSGHPRALTLHDKQIIICTIRQHHFWSYKKVQIEAGGYTELQVHWVTRKAGYRRSHALLSSLTHASSGLVYKEDILCPCSSVVRSQTEDSLCAAYRYLSMQ</sequence>
<proteinExistence type="predicted"/>
<reference evidence="1" key="1">
    <citation type="submission" date="2022-08" db="EMBL/GenBank/DDBJ databases">
        <title>Genome Sequence of Pycnoporus sanguineus.</title>
        <authorList>
            <person name="Buettner E."/>
        </authorList>
    </citation>
    <scope>NUCLEOTIDE SEQUENCE</scope>
    <source>
        <strain evidence="1">CG-C14</strain>
    </source>
</reference>
<dbReference type="EMBL" id="JANSHE010002674">
    <property type="protein sequence ID" value="KAJ2990154.1"/>
    <property type="molecule type" value="Genomic_DNA"/>
</dbReference>
<gene>
    <name evidence="1" type="ORF">NUW54_g8558</name>
</gene>
<evidence type="ECO:0000313" key="1">
    <source>
        <dbReference type="EMBL" id="KAJ2990154.1"/>
    </source>
</evidence>
<keyword evidence="2" id="KW-1185">Reference proteome</keyword>
<accession>A0ACC1PE89</accession>
<protein>
    <submittedName>
        <fullName evidence="1">Uncharacterized protein</fullName>
    </submittedName>
</protein>
<dbReference type="Proteomes" id="UP001144978">
    <property type="component" value="Unassembled WGS sequence"/>
</dbReference>
<comment type="caution">
    <text evidence="1">The sequence shown here is derived from an EMBL/GenBank/DDBJ whole genome shotgun (WGS) entry which is preliminary data.</text>
</comment>